<dbReference type="Pfam" id="PF02525">
    <property type="entry name" value="Flavodoxin_2"/>
    <property type="match status" value="1"/>
</dbReference>
<name>A0A7N9AYT2_9TELE</name>
<dbReference type="PANTHER" id="PTHR10204:SF34">
    <property type="entry name" value="NAD(P)H DEHYDROGENASE [QUINONE] 1 ISOFORM 1"/>
    <property type="match status" value="1"/>
</dbReference>
<dbReference type="Gene3D" id="3.40.50.360">
    <property type="match status" value="2"/>
</dbReference>
<protein>
    <submittedName>
        <fullName evidence="4">NAD(P)H dehydrogenase [quinone] 1-like</fullName>
    </submittedName>
</protein>
<dbReference type="InterPro" id="IPR003680">
    <property type="entry name" value="Flavodoxin_fold"/>
</dbReference>
<evidence type="ECO:0000313" key="5">
    <source>
        <dbReference type="Proteomes" id="UP000261640"/>
    </source>
</evidence>
<keyword evidence="5" id="KW-1185">Reference proteome</keyword>
<proteinExistence type="inferred from homology"/>
<organism evidence="4 5">
    <name type="scientific">Mastacembelus armatus</name>
    <name type="common">zig-zag eel</name>
    <dbReference type="NCBI Taxonomy" id="205130"/>
    <lineage>
        <taxon>Eukaryota</taxon>
        <taxon>Metazoa</taxon>
        <taxon>Chordata</taxon>
        <taxon>Craniata</taxon>
        <taxon>Vertebrata</taxon>
        <taxon>Euteleostomi</taxon>
        <taxon>Actinopterygii</taxon>
        <taxon>Neopterygii</taxon>
        <taxon>Teleostei</taxon>
        <taxon>Neoteleostei</taxon>
        <taxon>Acanthomorphata</taxon>
        <taxon>Anabantaria</taxon>
        <taxon>Synbranchiformes</taxon>
        <taxon>Mastacembelidae</taxon>
        <taxon>Mastacembelus</taxon>
    </lineage>
</organism>
<dbReference type="Proteomes" id="UP000261640">
    <property type="component" value="Unplaced"/>
</dbReference>
<comment type="similarity">
    <text evidence="1">Belongs to the NAD(P)H dehydrogenase (quinone) family.</text>
</comment>
<evidence type="ECO:0000259" key="3">
    <source>
        <dbReference type="Pfam" id="PF02525"/>
    </source>
</evidence>
<dbReference type="GO" id="GO:0003955">
    <property type="term" value="F:NAD(P)H dehydrogenase (quinone) activity"/>
    <property type="evidence" value="ECO:0007669"/>
    <property type="project" value="TreeGrafter"/>
</dbReference>
<sequence>MTAKKVLIVYAHQSSGSFNAAAKDAAVEVLTAQGCTVDVSDLYVMKFKATATAEDITGEVKNAGNFCYLEETKLAWEEGKLSADITEEQRKVTEADLIIFQDKKAMLSFTTGSQESMFSANGINGDMNVTLWPLQNGILHYCGFQVLAPQIFWAPAYVPAEARSTMLESWRARLQGLLGEELLSFTPSDYWVYISDNSQGILRLRTWSALAQYLNRR</sequence>
<evidence type="ECO:0000256" key="2">
    <source>
        <dbReference type="ARBA" id="ARBA00023002"/>
    </source>
</evidence>
<dbReference type="AlphaFoldDB" id="A0A7N9AYT2"/>
<dbReference type="Ensembl" id="ENSMAMT00000050653.1">
    <property type="protein sequence ID" value="ENSMAMP00000056659.1"/>
    <property type="gene ID" value="ENSMAMG00000027350.1"/>
</dbReference>
<dbReference type="GeneTree" id="ENSGT00940000156563"/>
<dbReference type="PANTHER" id="PTHR10204">
    <property type="entry name" value="NAD P H OXIDOREDUCTASE-RELATED"/>
    <property type="match status" value="1"/>
</dbReference>
<evidence type="ECO:0000313" key="4">
    <source>
        <dbReference type="Ensembl" id="ENSMAMP00000056659.1"/>
    </source>
</evidence>
<dbReference type="InterPro" id="IPR029039">
    <property type="entry name" value="Flavoprotein-like_sf"/>
</dbReference>
<dbReference type="GO" id="GO:0005829">
    <property type="term" value="C:cytosol"/>
    <property type="evidence" value="ECO:0007669"/>
    <property type="project" value="TreeGrafter"/>
</dbReference>
<evidence type="ECO:0000256" key="1">
    <source>
        <dbReference type="ARBA" id="ARBA00006252"/>
    </source>
</evidence>
<feature type="domain" description="Flavodoxin-like fold" evidence="3">
    <location>
        <begin position="4"/>
        <end position="101"/>
    </location>
</feature>
<reference evidence="4" key="1">
    <citation type="submission" date="2025-08" db="UniProtKB">
        <authorList>
            <consortium name="Ensembl"/>
        </authorList>
    </citation>
    <scope>IDENTIFICATION</scope>
</reference>
<reference evidence="4" key="2">
    <citation type="submission" date="2025-09" db="UniProtKB">
        <authorList>
            <consortium name="Ensembl"/>
        </authorList>
    </citation>
    <scope>IDENTIFICATION</scope>
</reference>
<keyword evidence="2" id="KW-0560">Oxidoreductase</keyword>
<accession>A0A7N9AYT2</accession>
<dbReference type="InterPro" id="IPR051545">
    <property type="entry name" value="NAD(P)H_dehydrogenase_qn"/>
</dbReference>
<dbReference type="SUPFAM" id="SSF52218">
    <property type="entry name" value="Flavoproteins"/>
    <property type="match status" value="1"/>
</dbReference>